<sequence length="73" mass="8164">MSDDVIDLTVSSDHEDIDDASLSQLHVAIANVPEARLRKIVDKLVDNDHAVRHALLKELVTVKKQTRKARGPR</sequence>
<keyword evidence="2" id="KW-1185">Reference proteome</keyword>
<dbReference type="AlphaFoldDB" id="A0A0C3G2R7"/>
<evidence type="ECO:0000313" key="1">
    <source>
        <dbReference type="EMBL" id="KIM84951.1"/>
    </source>
</evidence>
<reference evidence="1 2" key="1">
    <citation type="submission" date="2014-04" db="EMBL/GenBank/DDBJ databases">
        <authorList>
            <consortium name="DOE Joint Genome Institute"/>
            <person name="Kuo A."/>
            <person name="Tarkka M."/>
            <person name="Buscot F."/>
            <person name="Kohler A."/>
            <person name="Nagy L.G."/>
            <person name="Floudas D."/>
            <person name="Copeland A."/>
            <person name="Barry K.W."/>
            <person name="Cichocki N."/>
            <person name="Veneault-Fourrey C."/>
            <person name="LaButti K."/>
            <person name="Lindquist E.A."/>
            <person name="Lipzen A."/>
            <person name="Lundell T."/>
            <person name="Morin E."/>
            <person name="Murat C."/>
            <person name="Sun H."/>
            <person name="Tunlid A."/>
            <person name="Henrissat B."/>
            <person name="Grigoriev I.V."/>
            <person name="Hibbett D.S."/>
            <person name="Martin F."/>
            <person name="Nordberg H.P."/>
            <person name="Cantor M.N."/>
            <person name="Hua S.X."/>
        </authorList>
    </citation>
    <scope>NUCLEOTIDE SEQUENCE [LARGE SCALE GENOMIC DNA]</scope>
    <source>
        <strain evidence="1 2">F 1598</strain>
    </source>
</reference>
<reference evidence="2" key="2">
    <citation type="submission" date="2015-01" db="EMBL/GenBank/DDBJ databases">
        <title>Evolutionary Origins and Diversification of the Mycorrhizal Mutualists.</title>
        <authorList>
            <consortium name="DOE Joint Genome Institute"/>
            <consortium name="Mycorrhizal Genomics Consortium"/>
            <person name="Kohler A."/>
            <person name="Kuo A."/>
            <person name="Nagy L.G."/>
            <person name="Floudas D."/>
            <person name="Copeland A."/>
            <person name="Barry K.W."/>
            <person name="Cichocki N."/>
            <person name="Veneault-Fourrey C."/>
            <person name="LaButti K."/>
            <person name="Lindquist E.A."/>
            <person name="Lipzen A."/>
            <person name="Lundell T."/>
            <person name="Morin E."/>
            <person name="Murat C."/>
            <person name="Riley R."/>
            <person name="Ohm R."/>
            <person name="Sun H."/>
            <person name="Tunlid A."/>
            <person name="Henrissat B."/>
            <person name="Grigoriev I.V."/>
            <person name="Hibbett D.S."/>
            <person name="Martin F."/>
        </authorList>
    </citation>
    <scope>NUCLEOTIDE SEQUENCE [LARGE SCALE GENOMIC DNA]</scope>
    <source>
        <strain evidence="2">F 1598</strain>
    </source>
</reference>
<organism evidence="1 2">
    <name type="scientific">Piloderma croceum (strain F 1598)</name>
    <dbReference type="NCBI Taxonomy" id="765440"/>
    <lineage>
        <taxon>Eukaryota</taxon>
        <taxon>Fungi</taxon>
        <taxon>Dikarya</taxon>
        <taxon>Basidiomycota</taxon>
        <taxon>Agaricomycotina</taxon>
        <taxon>Agaricomycetes</taxon>
        <taxon>Agaricomycetidae</taxon>
        <taxon>Atheliales</taxon>
        <taxon>Atheliaceae</taxon>
        <taxon>Piloderma</taxon>
    </lineage>
</organism>
<dbReference type="OrthoDB" id="5422613at2759"/>
<dbReference type="Proteomes" id="UP000054166">
    <property type="component" value="Unassembled WGS sequence"/>
</dbReference>
<protein>
    <submittedName>
        <fullName evidence="1">Uncharacterized protein</fullName>
    </submittedName>
</protein>
<accession>A0A0C3G2R7</accession>
<name>A0A0C3G2R7_PILCF</name>
<dbReference type="HOGENOM" id="CLU_2705698_0_0_1"/>
<dbReference type="EMBL" id="KN832986">
    <property type="protein sequence ID" value="KIM84951.1"/>
    <property type="molecule type" value="Genomic_DNA"/>
</dbReference>
<dbReference type="InParanoid" id="A0A0C3G2R7"/>
<proteinExistence type="predicted"/>
<evidence type="ECO:0000313" key="2">
    <source>
        <dbReference type="Proteomes" id="UP000054166"/>
    </source>
</evidence>
<gene>
    <name evidence="1" type="ORF">PILCRDRAFT_5963</name>
</gene>